<feature type="region of interest" description="Disordered" evidence="1">
    <location>
        <begin position="1"/>
        <end position="59"/>
    </location>
</feature>
<proteinExistence type="predicted"/>
<dbReference type="AlphaFoldDB" id="A0AAD1HFY0"/>
<sequence>MVGAVNGRWDLKDAVERRPDVEGGPDMPELPSRVSPENRTDEPLSSGRVDESITSNQFRDRSRVIREDFTRAVYHDMMVKIQGLQTACNRQASH</sequence>
<gene>
    <name evidence="2" type="ORF">MMOR_55780</name>
</gene>
<dbReference type="Proteomes" id="UP000466681">
    <property type="component" value="Chromosome"/>
</dbReference>
<evidence type="ECO:0000256" key="1">
    <source>
        <dbReference type="SAM" id="MobiDB-lite"/>
    </source>
</evidence>
<feature type="compositionally biased region" description="Basic and acidic residues" evidence="1">
    <location>
        <begin position="9"/>
        <end position="21"/>
    </location>
</feature>
<dbReference type="EMBL" id="AP022560">
    <property type="protein sequence ID" value="BBX04642.1"/>
    <property type="molecule type" value="Genomic_DNA"/>
</dbReference>
<evidence type="ECO:0000313" key="3">
    <source>
        <dbReference type="Proteomes" id="UP000466681"/>
    </source>
</evidence>
<accession>A0AAD1HFY0</accession>
<evidence type="ECO:0000313" key="2">
    <source>
        <dbReference type="EMBL" id="BBX04642.1"/>
    </source>
</evidence>
<protein>
    <submittedName>
        <fullName evidence="2">Uncharacterized protein</fullName>
    </submittedName>
</protein>
<organism evidence="2 3">
    <name type="scientific">Mycolicibacterium moriokaense</name>
    <dbReference type="NCBI Taxonomy" id="39691"/>
    <lineage>
        <taxon>Bacteria</taxon>
        <taxon>Bacillati</taxon>
        <taxon>Actinomycetota</taxon>
        <taxon>Actinomycetes</taxon>
        <taxon>Mycobacteriales</taxon>
        <taxon>Mycobacteriaceae</taxon>
        <taxon>Mycolicibacterium</taxon>
    </lineage>
</organism>
<dbReference type="KEGG" id="mmor:MMOR_55780"/>
<reference evidence="2 3" key="1">
    <citation type="journal article" date="2019" name="Emerg. Microbes Infect.">
        <title>Comprehensive subspecies identification of 175 nontuberculous mycobacteria species based on 7547 genomic profiles.</title>
        <authorList>
            <person name="Matsumoto Y."/>
            <person name="Kinjo T."/>
            <person name="Motooka D."/>
            <person name="Nabeya D."/>
            <person name="Jung N."/>
            <person name="Uechi K."/>
            <person name="Horii T."/>
            <person name="Iida T."/>
            <person name="Fujita J."/>
            <person name="Nakamura S."/>
        </authorList>
    </citation>
    <scope>NUCLEOTIDE SEQUENCE [LARGE SCALE GENOMIC DNA]</scope>
    <source>
        <strain evidence="2 3">JCM 6375</strain>
    </source>
</reference>
<keyword evidence="3" id="KW-1185">Reference proteome</keyword>
<name>A0AAD1HFY0_9MYCO</name>